<evidence type="ECO:0000313" key="3">
    <source>
        <dbReference type="Proteomes" id="UP000014977"/>
    </source>
</evidence>
<comment type="caution">
    <text evidence="2">The sequence shown here is derived from an EMBL/GenBank/DDBJ whole genome shotgun (WGS) entry which is preliminary data.</text>
</comment>
<keyword evidence="1" id="KW-1133">Transmembrane helix</keyword>
<feature type="transmembrane region" description="Helical" evidence="1">
    <location>
        <begin position="6"/>
        <end position="26"/>
    </location>
</feature>
<dbReference type="OrthoDB" id="5422028at2"/>
<protein>
    <submittedName>
        <fullName evidence="2">Uncharacterized protein</fullName>
    </submittedName>
</protein>
<evidence type="ECO:0000313" key="2">
    <source>
        <dbReference type="EMBL" id="EPR44856.1"/>
    </source>
</evidence>
<name>S7U5S6_DESML</name>
<evidence type="ECO:0000256" key="1">
    <source>
        <dbReference type="SAM" id="Phobius"/>
    </source>
</evidence>
<dbReference type="EMBL" id="ATHJ01000013">
    <property type="protein sequence ID" value="EPR44856.1"/>
    <property type="molecule type" value="Genomic_DNA"/>
</dbReference>
<dbReference type="eggNOG" id="ENOG502ZY0C">
    <property type="taxonomic scope" value="Bacteria"/>
</dbReference>
<dbReference type="RefSeq" id="WP_020875355.1">
    <property type="nucleotide sequence ID" value="NZ_ATHJ01000013.1"/>
</dbReference>
<keyword evidence="1" id="KW-0472">Membrane</keyword>
<accession>S7U5S6</accession>
<keyword evidence="1" id="KW-0812">Transmembrane</keyword>
<keyword evidence="3" id="KW-1185">Reference proteome</keyword>
<dbReference type="STRING" id="897.B2D07_00005"/>
<gene>
    <name evidence="2" type="ORF">dsmv_3748</name>
</gene>
<reference evidence="2 3" key="1">
    <citation type="journal article" date="2013" name="Genome Announc.">
        <title>Draft genome sequences for three mercury-methylating, sulfate-reducing bacteria.</title>
        <authorList>
            <person name="Brown S.D."/>
            <person name="Hurt R.A.Jr."/>
            <person name="Gilmour C.C."/>
            <person name="Elias D.A."/>
        </authorList>
    </citation>
    <scope>NUCLEOTIDE SEQUENCE [LARGE SCALE GENOMIC DNA]</scope>
    <source>
        <strain evidence="2 3">DSM 2059</strain>
    </source>
</reference>
<dbReference type="AlphaFoldDB" id="S7U5S6"/>
<dbReference type="Proteomes" id="UP000014977">
    <property type="component" value="Unassembled WGS sequence"/>
</dbReference>
<proteinExistence type="predicted"/>
<organism evidence="2 3">
    <name type="scientific">Desulfococcus multivorans DSM 2059</name>
    <dbReference type="NCBI Taxonomy" id="1121405"/>
    <lineage>
        <taxon>Bacteria</taxon>
        <taxon>Pseudomonadati</taxon>
        <taxon>Thermodesulfobacteriota</taxon>
        <taxon>Desulfobacteria</taxon>
        <taxon>Desulfobacterales</taxon>
        <taxon>Desulfococcaceae</taxon>
        <taxon>Desulfococcus</taxon>
    </lineage>
</organism>
<sequence>MKLIYIAAFVSFVSGAFGYIIVRFWVIPITRYRKHKQGVAATLSRYADARTSENAGDAITEDFSAALRKHAADLSDAFNLDVPHWYRMLLKSRGESPIDAARLLMKLANTRIAAHRERQIDRIRDALRL</sequence>